<evidence type="ECO:0000256" key="7">
    <source>
        <dbReference type="HAMAP-Rule" id="MF_00017"/>
    </source>
</evidence>
<evidence type="ECO:0000256" key="1">
    <source>
        <dbReference type="ARBA" id="ARBA00022723"/>
    </source>
</evidence>
<dbReference type="EMBL" id="AMYT01000021">
    <property type="protein sequence ID" value="EKU27040.1"/>
    <property type="molecule type" value="Genomic_DNA"/>
</dbReference>
<dbReference type="HAMAP" id="MF_00017">
    <property type="entry name" value="RecR"/>
    <property type="match status" value="1"/>
</dbReference>
<accession>K8Z889</accession>
<dbReference type="SMART" id="SM00493">
    <property type="entry name" value="TOPRIM"/>
    <property type="match status" value="1"/>
</dbReference>
<comment type="similarity">
    <text evidence="7">Belongs to the RecR family.</text>
</comment>
<reference evidence="9 10" key="1">
    <citation type="journal article" date="2013" name="Genome Announc.">
        <title>Draft Genome Sequence of Catellicoccus marimammalium, a Novel Species Commonly Found in Gull Feces.</title>
        <authorList>
            <person name="Weigand M.R."/>
            <person name="Ryu H."/>
            <person name="Bozcek L."/>
            <person name="Konstantinidis K.T."/>
            <person name="Santo Domingo J.W."/>
        </authorList>
    </citation>
    <scope>NUCLEOTIDE SEQUENCE [LARGE SCALE GENOMIC DNA]</scope>
    <source>
        <strain evidence="9 10">M35/04/3</strain>
    </source>
</reference>
<dbReference type="InterPro" id="IPR015967">
    <property type="entry name" value="Rcmb_RecR_Znf"/>
</dbReference>
<keyword evidence="10" id="KW-1185">Reference proteome</keyword>
<evidence type="ECO:0000256" key="2">
    <source>
        <dbReference type="ARBA" id="ARBA00022763"/>
    </source>
</evidence>
<feature type="zinc finger region" description="C4-type" evidence="7">
    <location>
        <begin position="57"/>
        <end position="72"/>
    </location>
</feature>
<dbReference type="STRING" id="1234409.C683_1036"/>
<dbReference type="OrthoDB" id="9802672at2"/>
<dbReference type="Proteomes" id="UP000016057">
    <property type="component" value="Unassembled WGS sequence"/>
</dbReference>
<keyword evidence="2 7" id="KW-0227">DNA damage</keyword>
<keyword evidence="1 7" id="KW-0479">Metal-binding</keyword>
<evidence type="ECO:0000256" key="5">
    <source>
        <dbReference type="ARBA" id="ARBA00023172"/>
    </source>
</evidence>
<evidence type="ECO:0000256" key="6">
    <source>
        <dbReference type="ARBA" id="ARBA00023204"/>
    </source>
</evidence>
<dbReference type="GO" id="GO:0008270">
    <property type="term" value="F:zinc ion binding"/>
    <property type="evidence" value="ECO:0007669"/>
    <property type="project" value="UniProtKB-KW"/>
</dbReference>
<dbReference type="Gene3D" id="6.10.250.240">
    <property type="match status" value="1"/>
</dbReference>
<dbReference type="GO" id="GO:0006281">
    <property type="term" value="P:DNA repair"/>
    <property type="evidence" value="ECO:0007669"/>
    <property type="project" value="UniProtKB-UniRule"/>
</dbReference>
<keyword evidence="3 7" id="KW-0863">Zinc-finger</keyword>
<dbReference type="SUPFAM" id="SSF111304">
    <property type="entry name" value="Recombination protein RecR"/>
    <property type="match status" value="1"/>
</dbReference>
<keyword evidence="5 7" id="KW-0233">DNA recombination</keyword>
<gene>
    <name evidence="7" type="primary">recR</name>
    <name evidence="9" type="ORF">C683_1036</name>
</gene>
<proteinExistence type="inferred from homology"/>
<keyword evidence="4 7" id="KW-0862">Zinc</keyword>
<sequence>MQYPAPIAKLIDSFMKLPGVGEKTATRYAFYVLQMEDQDVSAFSKNLLEVKRKLHHCPNCGNLTDMDLCSICRDKSRDPSTIIVVEDVRDVMSMEKMQEYHGLYHVLNGVLSPSAGTAIEDINLMSLLERLQKHPEIKEVIIATNANVEGETTAMYIARLLKPIGVKVTRIACGLSVGSDIEYADEMTLFKAIEGRTEL</sequence>
<dbReference type="PROSITE" id="PS01300">
    <property type="entry name" value="RECR"/>
    <property type="match status" value="1"/>
</dbReference>
<comment type="caution">
    <text evidence="9">The sequence shown here is derived from an EMBL/GenBank/DDBJ whole genome shotgun (WGS) entry which is preliminary data.</text>
</comment>
<evidence type="ECO:0000313" key="10">
    <source>
        <dbReference type="Proteomes" id="UP000016057"/>
    </source>
</evidence>
<dbReference type="InterPro" id="IPR034137">
    <property type="entry name" value="TOPRIM_RecR"/>
</dbReference>
<dbReference type="GO" id="GO:0006310">
    <property type="term" value="P:DNA recombination"/>
    <property type="evidence" value="ECO:0007669"/>
    <property type="project" value="UniProtKB-UniRule"/>
</dbReference>
<evidence type="ECO:0000256" key="3">
    <source>
        <dbReference type="ARBA" id="ARBA00022771"/>
    </source>
</evidence>
<dbReference type="InterPro" id="IPR000093">
    <property type="entry name" value="DNA_Rcmb_RecR"/>
</dbReference>
<evidence type="ECO:0000256" key="4">
    <source>
        <dbReference type="ARBA" id="ARBA00022833"/>
    </source>
</evidence>
<dbReference type="Pfam" id="PF21175">
    <property type="entry name" value="RecR_C"/>
    <property type="match status" value="1"/>
</dbReference>
<dbReference type="Gene3D" id="3.40.1360.10">
    <property type="match status" value="1"/>
</dbReference>
<dbReference type="RefSeq" id="WP_009491677.1">
    <property type="nucleotide sequence ID" value="NZ_AMYT01000021.1"/>
</dbReference>
<keyword evidence="6 7" id="KW-0234">DNA repair</keyword>
<dbReference type="InterPro" id="IPR023627">
    <property type="entry name" value="Rcmb_RecR"/>
</dbReference>
<dbReference type="PANTHER" id="PTHR30446:SF0">
    <property type="entry name" value="RECOMBINATION PROTEIN RECR"/>
    <property type="match status" value="1"/>
</dbReference>
<dbReference type="Pfam" id="PF02132">
    <property type="entry name" value="RecR_ZnF"/>
    <property type="match status" value="1"/>
</dbReference>
<dbReference type="GO" id="GO:0003677">
    <property type="term" value="F:DNA binding"/>
    <property type="evidence" value="ECO:0007669"/>
    <property type="project" value="UniProtKB-UniRule"/>
</dbReference>
<evidence type="ECO:0000259" key="8">
    <source>
        <dbReference type="PROSITE" id="PS50880"/>
    </source>
</evidence>
<dbReference type="PROSITE" id="PS50880">
    <property type="entry name" value="TOPRIM"/>
    <property type="match status" value="1"/>
</dbReference>
<dbReference type="NCBIfam" id="TIGR00615">
    <property type="entry name" value="recR"/>
    <property type="match status" value="1"/>
</dbReference>
<dbReference type="Gene3D" id="3.30.60.80">
    <property type="match status" value="1"/>
</dbReference>
<dbReference type="Gene3D" id="1.10.8.420">
    <property type="entry name" value="RecR Domain 1"/>
    <property type="match status" value="1"/>
</dbReference>
<dbReference type="Pfam" id="PF13662">
    <property type="entry name" value="Toprim_4"/>
    <property type="match status" value="1"/>
</dbReference>
<dbReference type="CDD" id="cd01025">
    <property type="entry name" value="TOPRIM_recR"/>
    <property type="match status" value="1"/>
</dbReference>
<dbReference type="AlphaFoldDB" id="K8Z889"/>
<dbReference type="InterPro" id="IPR006171">
    <property type="entry name" value="TOPRIM_dom"/>
</dbReference>
<feature type="domain" description="Toprim" evidence="8">
    <location>
        <begin position="80"/>
        <end position="176"/>
    </location>
</feature>
<dbReference type="PATRIC" id="fig|1234409.3.peg.987"/>
<dbReference type="PANTHER" id="PTHR30446">
    <property type="entry name" value="RECOMBINATION PROTEIN RECR"/>
    <property type="match status" value="1"/>
</dbReference>
<dbReference type="Pfam" id="PF21176">
    <property type="entry name" value="RecR_HhH"/>
    <property type="match status" value="1"/>
</dbReference>
<comment type="function">
    <text evidence="7">May play a role in DNA repair. It seems to be involved in an RecBC-independent recombinational process of DNA repair. It may act with RecF and RecO.</text>
</comment>
<protein>
    <recommendedName>
        <fullName evidence="7">Recombination protein RecR</fullName>
    </recommendedName>
</protein>
<organism evidence="9 10">
    <name type="scientific">Catellicoccus marimammalium M35/04/3</name>
    <dbReference type="NCBI Taxonomy" id="1234409"/>
    <lineage>
        <taxon>Bacteria</taxon>
        <taxon>Bacillati</taxon>
        <taxon>Bacillota</taxon>
        <taxon>Bacilli</taxon>
        <taxon>Lactobacillales</taxon>
        <taxon>Enterococcaceae</taxon>
        <taxon>Catellicoccus</taxon>
    </lineage>
</organism>
<evidence type="ECO:0000313" key="9">
    <source>
        <dbReference type="EMBL" id="EKU27040.1"/>
    </source>
</evidence>
<dbReference type="eggNOG" id="COG0353">
    <property type="taxonomic scope" value="Bacteria"/>
</dbReference>
<name>K8Z889_9ENTE</name>